<proteinExistence type="predicted"/>
<feature type="transmembrane region" description="Helical" evidence="1">
    <location>
        <begin position="224"/>
        <end position="241"/>
    </location>
</feature>
<evidence type="ECO:0000313" key="2">
    <source>
        <dbReference type="EMBL" id="CCK77008.1"/>
    </source>
</evidence>
<feature type="transmembrane region" description="Helical" evidence="1">
    <location>
        <begin position="152"/>
        <end position="181"/>
    </location>
</feature>
<dbReference type="Proteomes" id="UP000032749">
    <property type="component" value="Chromosome"/>
</dbReference>
<dbReference type="OrthoDB" id="9793746at2"/>
<feature type="transmembrane region" description="Helical" evidence="1">
    <location>
        <begin position="68"/>
        <end position="90"/>
    </location>
</feature>
<dbReference type="Pfam" id="PF04018">
    <property type="entry name" value="VCA0040-like"/>
    <property type="match status" value="1"/>
</dbReference>
<keyword evidence="1" id="KW-0812">Transmembrane</keyword>
<dbReference type="HOGENOM" id="CLU_055621_0_0_6"/>
<feature type="transmembrane region" description="Helical" evidence="1">
    <location>
        <begin position="275"/>
        <end position="292"/>
    </location>
</feature>
<dbReference type="EMBL" id="FO203512">
    <property type="protein sequence ID" value="CCK77008.1"/>
    <property type="molecule type" value="Genomic_DNA"/>
</dbReference>
<keyword evidence="1" id="KW-0472">Membrane</keyword>
<dbReference type="PANTHER" id="PTHR37308">
    <property type="entry name" value="INTEGRAL MEMBRANE PROTEIN"/>
    <property type="match status" value="1"/>
</dbReference>
<dbReference type="KEGG" id="oai:OLEAN_C28320"/>
<dbReference type="STRING" id="698738.OLEAN_C28320"/>
<gene>
    <name evidence="2" type="ORF">OLEAN_C28320</name>
</gene>
<dbReference type="InterPro" id="IPR007163">
    <property type="entry name" value="VCA0040-like"/>
</dbReference>
<feature type="transmembrane region" description="Helical" evidence="1">
    <location>
        <begin position="193"/>
        <end position="218"/>
    </location>
</feature>
<feature type="transmembrane region" description="Helical" evidence="1">
    <location>
        <begin position="96"/>
        <end position="114"/>
    </location>
</feature>
<evidence type="ECO:0008006" key="4">
    <source>
        <dbReference type="Google" id="ProtNLM"/>
    </source>
</evidence>
<accession>R4YTI1</accession>
<feature type="transmembrane region" description="Helical" evidence="1">
    <location>
        <begin position="126"/>
        <end position="146"/>
    </location>
</feature>
<keyword evidence="3" id="KW-1185">Reference proteome</keyword>
<name>R4YTI1_OLEAN</name>
<reference evidence="2 3" key="1">
    <citation type="journal article" date="2013" name="Nat. Commun.">
        <title>Genome sequence and functional genomic analysis of the oil-degrading bacterium Oleispira antarctica.</title>
        <authorList>
            <person name="Kube M."/>
            <person name="Chernikova T.N."/>
            <person name="Al-Ramahi Y."/>
            <person name="Beloqui A."/>
            <person name="Lopez-Cortez N."/>
            <person name="Guazzaroni M.E."/>
            <person name="Heipieper H.J."/>
            <person name="Klages S."/>
            <person name="Kotsyurbenko O.R."/>
            <person name="Langer I."/>
            <person name="Nechitaylo T.Y."/>
            <person name="Lunsdorf H."/>
            <person name="Fernandez M."/>
            <person name="Juarez S."/>
            <person name="Ciordia S."/>
            <person name="Singer A."/>
            <person name="Kagan O."/>
            <person name="Egorova O."/>
            <person name="Petit P.A."/>
            <person name="Stogios P."/>
            <person name="Kim Y."/>
            <person name="Tchigvintsev A."/>
            <person name="Flick R."/>
            <person name="Denaro R."/>
            <person name="Genovese M."/>
            <person name="Albar J.P."/>
            <person name="Reva O.N."/>
            <person name="Martinez-Gomariz M."/>
            <person name="Tran H."/>
            <person name="Ferrer M."/>
            <person name="Savchenko A."/>
            <person name="Yakunin A.F."/>
            <person name="Yakimov M.M."/>
            <person name="Golyshina O.V."/>
            <person name="Reinhardt R."/>
            <person name="Golyshin P.N."/>
        </authorList>
    </citation>
    <scope>NUCLEOTIDE SEQUENCE [LARGE SCALE GENOMIC DNA]</scope>
</reference>
<organism evidence="2 3">
    <name type="scientific">Oleispira antarctica RB-8</name>
    <dbReference type="NCBI Taxonomy" id="698738"/>
    <lineage>
        <taxon>Bacteria</taxon>
        <taxon>Pseudomonadati</taxon>
        <taxon>Pseudomonadota</taxon>
        <taxon>Gammaproteobacteria</taxon>
        <taxon>Oceanospirillales</taxon>
        <taxon>Oceanospirillaceae</taxon>
        <taxon>Oleispira</taxon>
    </lineage>
</organism>
<keyword evidence="1" id="KW-1133">Transmembrane helix</keyword>
<evidence type="ECO:0000313" key="3">
    <source>
        <dbReference type="Proteomes" id="UP000032749"/>
    </source>
</evidence>
<dbReference type="AlphaFoldDB" id="R4YTI1"/>
<sequence>MKYLWLYLKGIAMGSADVVPGVSGGTIAFITGIYTELLDSIKSVNINALIILFKQGPKAAWQAINGTFLLVLLLGILSAILTLAKVIHYLLDHQAILLWSFFFGLILASSLHMAKQIKLWQGKTYIALLIGALCAGFISIASPSGIEASYLNIFFAGSIAICAMILPGISGSFILLLMGLYAPVLAAVKGLQLDIMLIFALGAVLGLMLFSRLLSWLLHHYQDLMFSLLTGFMLGALLKVWPWKETISFRLNSKGLEVPFEQLNRLPEWVNNDQIMWACLMACIGFGCVFLLEKISNHPGND</sequence>
<protein>
    <recommendedName>
        <fullName evidence="4">DUF368 domain-containing protein</fullName>
    </recommendedName>
</protein>
<evidence type="ECO:0000256" key="1">
    <source>
        <dbReference type="SAM" id="Phobius"/>
    </source>
</evidence>
<dbReference type="PANTHER" id="PTHR37308:SF1">
    <property type="entry name" value="POLYPRENYL-PHOSPHATE TRANSPORTER"/>
    <property type="match status" value="1"/>
</dbReference>